<dbReference type="InterPro" id="IPR011006">
    <property type="entry name" value="CheY-like_superfamily"/>
</dbReference>
<dbReference type="PROSITE" id="PS50110">
    <property type="entry name" value="RESPONSE_REGULATORY"/>
    <property type="match status" value="1"/>
</dbReference>
<dbReference type="SUPFAM" id="SSF52172">
    <property type="entry name" value="CheY-like"/>
    <property type="match status" value="1"/>
</dbReference>
<dbReference type="Gene3D" id="1.10.3210.10">
    <property type="entry name" value="Hypothetical protein af1432"/>
    <property type="match status" value="1"/>
</dbReference>
<dbReference type="Proteomes" id="UP000176037">
    <property type="component" value="Unassembled WGS sequence"/>
</dbReference>
<feature type="domain" description="Response regulatory" evidence="2">
    <location>
        <begin position="6"/>
        <end position="122"/>
    </location>
</feature>
<gene>
    <name evidence="4" type="ORF">BFC17_00345</name>
</gene>
<dbReference type="GO" id="GO:0000160">
    <property type="term" value="P:phosphorelay signal transduction system"/>
    <property type="evidence" value="ECO:0007669"/>
    <property type="project" value="InterPro"/>
</dbReference>
<accession>A0A1E8FKC9</accession>
<dbReference type="InterPro" id="IPR052340">
    <property type="entry name" value="RNase_Y/CdgJ"/>
</dbReference>
<feature type="modified residue" description="4-aspartylphosphate" evidence="1">
    <location>
        <position position="58"/>
    </location>
</feature>
<evidence type="ECO:0000256" key="1">
    <source>
        <dbReference type="PROSITE-ProRule" id="PRU00169"/>
    </source>
</evidence>
<dbReference type="SMART" id="SM00448">
    <property type="entry name" value="REC"/>
    <property type="match status" value="1"/>
</dbReference>
<dbReference type="PROSITE" id="PS51833">
    <property type="entry name" value="HDOD"/>
    <property type="match status" value="1"/>
</dbReference>
<dbReference type="InterPro" id="IPR014626">
    <property type="entry name" value="Sig_transdc_resp-reg_put"/>
</dbReference>
<proteinExistence type="predicted"/>
<dbReference type="AlphaFoldDB" id="A0A1E8FKC9"/>
<dbReference type="Pfam" id="PF08668">
    <property type="entry name" value="HDOD"/>
    <property type="match status" value="1"/>
</dbReference>
<dbReference type="STRING" id="1856405.BFC17_00345"/>
<dbReference type="InterPro" id="IPR001789">
    <property type="entry name" value="Sig_transdc_resp-reg_receiver"/>
</dbReference>
<protein>
    <recommendedName>
        <fullName evidence="6">Response regulator</fullName>
    </recommendedName>
</protein>
<dbReference type="PIRSF" id="PIRSF036883">
    <property type="entry name" value="RR_HD-GYP_mod"/>
    <property type="match status" value="1"/>
</dbReference>
<dbReference type="PANTHER" id="PTHR33525:SF5">
    <property type="entry name" value="TWO COMPONENT SIGNAL TRANSDUCTION SYSTEM RESPONSE REGULATOR"/>
    <property type="match status" value="1"/>
</dbReference>
<reference evidence="4 5" key="1">
    <citation type="submission" date="2016-09" db="EMBL/GenBank/DDBJ databases">
        <title>Alteromonas lipolytica, a new species isolated from sea water.</title>
        <authorList>
            <person name="Wu Y.-H."/>
            <person name="Cheng H."/>
            <person name="Xu X.-W."/>
        </authorList>
    </citation>
    <scope>NUCLEOTIDE SEQUENCE [LARGE SCALE GENOMIC DNA]</scope>
    <source>
        <strain evidence="4 5">JW12</strain>
    </source>
</reference>
<keyword evidence="1" id="KW-0597">Phosphoprotein</keyword>
<dbReference type="PANTHER" id="PTHR33525">
    <property type="match status" value="1"/>
</dbReference>
<dbReference type="EMBL" id="MJIC01000001">
    <property type="protein sequence ID" value="OFI36364.1"/>
    <property type="molecule type" value="Genomic_DNA"/>
</dbReference>
<dbReference type="Gene3D" id="3.40.50.2300">
    <property type="match status" value="1"/>
</dbReference>
<organism evidence="4 5">
    <name type="scientific">Alteromonas lipolytica</name>
    <dbReference type="NCBI Taxonomy" id="1856405"/>
    <lineage>
        <taxon>Bacteria</taxon>
        <taxon>Pseudomonadati</taxon>
        <taxon>Pseudomonadota</taxon>
        <taxon>Gammaproteobacteria</taxon>
        <taxon>Alteromonadales</taxon>
        <taxon>Alteromonadaceae</taxon>
        <taxon>Alteromonas/Salinimonas group</taxon>
        <taxon>Alteromonas</taxon>
    </lineage>
</organism>
<name>A0A1E8FKC9_9ALTE</name>
<feature type="domain" description="HDOD" evidence="3">
    <location>
        <begin position="143"/>
        <end position="328"/>
    </location>
</feature>
<evidence type="ECO:0000313" key="4">
    <source>
        <dbReference type="EMBL" id="OFI36364.1"/>
    </source>
</evidence>
<dbReference type="RefSeq" id="WP_070174475.1">
    <property type="nucleotide sequence ID" value="NZ_BMJR01000004.1"/>
</dbReference>
<dbReference type="Pfam" id="PF00072">
    <property type="entry name" value="Response_reg"/>
    <property type="match status" value="1"/>
</dbReference>
<sequence length="377" mass="41959">MTNKHYAVFIDDDELMLKAVRRTARRLIPDWDTSFISEPGKWRELLLSDRTPDIVFCDYRMPGINGGEVLAQVASDCPLAIRVLMTGDTRDEVLVGYSGTAHSLINKPFSDELLADLLAQVEKLNRLPFTHQQQECLGQLSYLPVLPEIVGQLRRALNDEQADTKKIADIIVQEPLIAARILQVANSAYLGFQRTTESLDEAIGRLGIQLLYALTVSFAIESETAPLLPAKIHQSICDTTQNMASLGKALAASFKCSAKAQQQVFTSAILNGTGRLVLEITRHKTPPLHAQLLQQLNAYPDTLITVFLLTLWCFPEQVVWPLLELESAPLADEKAWINPLYFAYQYYKCGDNADKLADFMSSLPEPVKTAILDNLGS</sequence>
<dbReference type="SUPFAM" id="SSF109604">
    <property type="entry name" value="HD-domain/PDEase-like"/>
    <property type="match status" value="1"/>
</dbReference>
<keyword evidence="5" id="KW-1185">Reference proteome</keyword>
<evidence type="ECO:0008006" key="6">
    <source>
        <dbReference type="Google" id="ProtNLM"/>
    </source>
</evidence>
<dbReference type="InterPro" id="IPR013976">
    <property type="entry name" value="HDOD"/>
</dbReference>
<evidence type="ECO:0000259" key="2">
    <source>
        <dbReference type="PROSITE" id="PS50110"/>
    </source>
</evidence>
<evidence type="ECO:0000313" key="5">
    <source>
        <dbReference type="Proteomes" id="UP000176037"/>
    </source>
</evidence>
<evidence type="ECO:0000259" key="3">
    <source>
        <dbReference type="PROSITE" id="PS51833"/>
    </source>
</evidence>
<comment type="caution">
    <text evidence="4">The sequence shown here is derived from an EMBL/GenBank/DDBJ whole genome shotgun (WGS) entry which is preliminary data.</text>
</comment>